<dbReference type="InterPro" id="IPR050807">
    <property type="entry name" value="TransReg_Diox_bact_type"/>
</dbReference>
<dbReference type="CDD" id="cd02209">
    <property type="entry name" value="cupin_XRE_C"/>
    <property type="match status" value="1"/>
</dbReference>
<dbReference type="SMART" id="SM00530">
    <property type="entry name" value="HTH_XRE"/>
    <property type="match status" value="1"/>
</dbReference>
<dbReference type="AlphaFoldDB" id="A0A1H6YXU3"/>
<dbReference type="InterPro" id="IPR011051">
    <property type="entry name" value="RmlC_Cupin_sf"/>
</dbReference>
<name>A0A1H6YXU3_9BURK</name>
<sequence>MAKSVGRREPVAAEASSQIDHKAVGARLRDARKARGLTLMQLSEQSGIAVSTISKAERGDIALTYDKFAALAHALKLEFDAIFGRGRRAAAGSAASSAVSHITPTFTASGQQMIYDTPNYEYGMLANDLTGKRMVPMRAHVRARKLSDFPDFIRHSGEEFVFLLHGSLELRFDTGAVFELKPGDSLYFDSSVGHVYLSTGKKPAEVLVCCVDTDAHRPADAI</sequence>
<dbReference type="Gene3D" id="1.10.260.40">
    <property type="entry name" value="lambda repressor-like DNA-binding domains"/>
    <property type="match status" value="1"/>
</dbReference>
<protein>
    <submittedName>
        <fullName evidence="3">Transcriptional regulator, XRE family with cupin sensor</fullName>
    </submittedName>
</protein>
<dbReference type="SUPFAM" id="SSF51182">
    <property type="entry name" value="RmlC-like cupins"/>
    <property type="match status" value="1"/>
</dbReference>
<dbReference type="RefSeq" id="WP_090866718.1">
    <property type="nucleotide sequence ID" value="NZ_FNYE01000011.1"/>
</dbReference>
<organism evidence="3 4">
    <name type="scientific">Paraburkholderia diazotrophica</name>
    <dbReference type="NCBI Taxonomy" id="667676"/>
    <lineage>
        <taxon>Bacteria</taxon>
        <taxon>Pseudomonadati</taxon>
        <taxon>Pseudomonadota</taxon>
        <taxon>Betaproteobacteria</taxon>
        <taxon>Burkholderiales</taxon>
        <taxon>Burkholderiaceae</taxon>
        <taxon>Paraburkholderia</taxon>
    </lineage>
</organism>
<dbReference type="GO" id="GO:0005829">
    <property type="term" value="C:cytosol"/>
    <property type="evidence" value="ECO:0007669"/>
    <property type="project" value="TreeGrafter"/>
</dbReference>
<dbReference type="CDD" id="cd00093">
    <property type="entry name" value="HTH_XRE"/>
    <property type="match status" value="1"/>
</dbReference>
<dbReference type="STRING" id="667676.SAMN05192539_101196"/>
<dbReference type="EMBL" id="FNYE01000011">
    <property type="protein sequence ID" value="SEJ45206.1"/>
    <property type="molecule type" value="Genomic_DNA"/>
</dbReference>
<keyword evidence="4" id="KW-1185">Reference proteome</keyword>
<dbReference type="InterPro" id="IPR001387">
    <property type="entry name" value="Cro/C1-type_HTH"/>
</dbReference>
<dbReference type="Proteomes" id="UP000198866">
    <property type="component" value="Unassembled WGS sequence"/>
</dbReference>
<dbReference type="PROSITE" id="PS50943">
    <property type="entry name" value="HTH_CROC1"/>
    <property type="match status" value="1"/>
</dbReference>
<dbReference type="Gene3D" id="2.60.120.10">
    <property type="entry name" value="Jelly Rolls"/>
    <property type="match status" value="1"/>
</dbReference>
<dbReference type="InterPro" id="IPR014710">
    <property type="entry name" value="RmlC-like_jellyroll"/>
</dbReference>
<dbReference type="Pfam" id="PF07883">
    <property type="entry name" value="Cupin_2"/>
    <property type="match status" value="1"/>
</dbReference>
<dbReference type="GO" id="GO:0003677">
    <property type="term" value="F:DNA binding"/>
    <property type="evidence" value="ECO:0007669"/>
    <property type="project" value="UniProtKB-KW"/>
</dbReference>
<evidence type="ECO:0000259" key="2">
    <source>
        <dbReference type="PROSITE" id="PS50943"/>
    </source>
</evidence>
<evidence type="ECO:0000313" key="4">
    <source>
        <dbReference type="Proteomes" id="UP000198866"/>
    </source>
</evidence>
<dbReference type="InterPro" id="IPR013096">
    <property type="entry name" value="Cupin_2"/>
</dbReference>
<dbReference type="PANTHER" id="PTHR46797:SF20">
    <property type="entry name" value="BLR4304 PROTEIN"/>
    <property type="match status" value="1"/>
</dbReference>
<keyword evidence="1" id="KW-0238">DNA-binding</keyword>
<dbReference type="OrthoDB" id="9805356at2"/>
<reference evidence="4" key="1">
    <citation type="submission" date="2016-10" db="EMBL/GenBank/DDBJ databases">
        <authorList>
            <person name="Varghese N."/>
            <person name="Submissions S."/>
        </authorList>
    </citation>
    <scope>NUCLEOTIDE SEQUENCE [LARGE SCALE GENOMIC DNA]</scope>
    <source>
        <strain evidence="4">LMG 26031</strain>
    </source>
</reference>
<dbReference type="InterPro" id="IPR010982">
    <property type="entry name" value="Lambda_DNA-bd_dom_sf"/>
</dbReference>
<dbReference type="GO" id="GO:0003700">
    <property type="term" value="F:DNA-binding transcription factor activity"/>
    <property type="evidence" value="ECO:0007669"/>
    <property type="project" value="TreeGrafter"/>
</dbReference>
<evidence type="ECO:0000256" key="1">
    <source>
        <dbReference type="ARBA" id="ARBA00023125"/>
    </source>
</evidence>
<dbReference type="PANTHER" id="PTHR46797">
    <property type="entry name" value="HTH-TYPE TRANSCRIPTIONAL REGULATOR"/>
    <property type="match status" value="1"/>
</dbReference>
<accession>A0A1H6YXU3</accession>
<gene>
    <name evidence="3" type="ORF">SAMN05192539_101196</name>
</gene>
<dbReference type="SUPFAM" id="SSF47413">
    <property type="entry name" value="lambda repressor-like DNA-binding domains"/>
    <property type="match status" value="1"/>
</dbReference>
<feature type="domain" description="HTH cro/C1-type" evidence="2">
    <location>
        <begin position="28"/>
        <end position="82"/>
    </location>
</feature>
<evidence type="ECO:0000313" key="3">
    <source>
        <dbReference type="EMBL" id="SEJ45206.1"/>
    </source>
</evidence>
<dbReference type="Pfam" id="PF01381">
    <property type="entry name" value="HTH_3"/>
    <property type="match status" value="1"/>
</dbReference>
<proteinExistence type="predicted"/>